<proteinExistence type="inferred from homology"/>
<evidence type="ECO:0000313" key="4">
    <source>
        <dbReference type="EMBL" id="KAF2287477.1"/>
    </source>
</evidence>
<name>A0A6A6KFB3_HEVBR</name>
<keyword evidence="5" id="KW-1185">Reference proteome</keyword>
<feature type="repeat" description="PPR" evidence="3">
    <location>
        <begin position="46"/>
        <end position="80"/>
    </location>
</feature>
<dbReference type="InterPro" id="IPR002885">
    <property type="entry name" value="PPR_rpt"/>
</dbReference>
<dbReference type="InterPro" id="IPR011990">
    <property type="entry name" value="TPR-like_helical_dom_sf"/>
</dbReference>
<feature type="repeat" description="PPR" evidence="3">
    <location>
        <begin position="81"/>
        <end position="115"/>
    </location>
</feature>
<evidence type="ECO:0000256" key="1">
    <source>
        <dbReference type="ARBA" id="ARBA00007626"/>
    </source>
</evidence>
<dbReference type="Pfam" id="PF12854">
    <property type="entry name" value="PPR_1"/>
    <property type="match status" value="2"/>
</dbReference>
<evidence type="ECO:0008006" key="6">
    <source>
        <dbReference type="Google" id="ProtNLM"/>
    </source>
</evidence>
<dbReference type="Gene3D" id="1.25.40.10">
    <property type="entry name" value="Tetratricopeptide repeat domain"/>
    <property type="match status" value="2"/>
</dbReference>
<evidence type="ECO:0000313" key="5">
    <source>
        <dbReference type="Proteomes" id="UP000467840"/>
    </source>
</evidence>
<reference evidence="4 5" key="1">
    <citation type="journal article" date="2020" name="Mol. Plant">
        <title>The Chromosome-Based Rubber Tree Genome Provides New Insights into Spurge Genome Evolution and Rubber Biosynthesis.</title>
        <authorList>
            <person name="Liu J."/>
            <person name="Shi C."/>
            <person name="Shi C.C."/>
            <person name="Li W."/>
            <person name="Zhang Q.J."/>
            <person name="Zhang Y."/>
            <person name="Li K."/>
            <person name="Lu H.F."/>
            <person name="Shi C."/>
            <person name="Zhu S.T."/>
            <person name="Xiao Z.Y."/>
            <person name="Nan H."/>
            <person name="Yue Y."/>
            <person name="Zhu X.G."/>
            <person name="Wu Y."/>
            <person name="Hong X.N."/>
            <person name="Fan G.Y."/>
            <person name="Tong Y."/>
            <person name="Zhang D."/>
            <person name="Mao C.L."/>
            <person name="Liu Y.L."/>
            <person name="Hao S.J."/>
            <person name="Liu W.Q."/>
            <person name="Lv M.Q."/>
            <person name="Zhang H.B."/>
            <person name="Liu Y."/>
            <person name="Hu-Tang G.R."/>
            <person name="Wang J.P."/>
            <person name="Wang J.H."/>
            <person name="Sun Y.H."/>
            <person name="Ni S.B."/>
            <person name="Chen W.B."/>
            <person name="Zhang X.C."/>
            <person name="Jiao Y.N."/>
            <person name="Eichler E.E."/>
            <person name="Li G.H."/>
            <person name="Liu X."/>
            <person name="Gao L.Z."/>
        </authorList>
    </citation>
    <scope>NUCLEOTIDE SEQUENCE [LARGE SCALE GENOMIC DNA]</scope>
    <source>
        <strain evidence="5">cv. GT1</strain>
        <tissue evidence="4">Leaf</tissue>
    </source>
</reference>
<dbReference type="EMBL" id="JAAGAX010000016">
    <property type="protein sequence ID" value="KAF2287477.1"/>
    <property type="molecule type" value="Genomic_DNA"/>
</dbReference>
<dbReference type="PROSITE" id="PS51375">
    <property type="entry name" value="PPR"/>
    <property type="match status" value="3"/>
</dbReference>
<protein>
    <recommendedName>
        <fullName evidence="6">Pentacotripeptide-repeat region of PRORP domain-containing protein</fullName>
    </recommendedName>
</protein>
<gene>
    <name evidence="4" type="ORF">GH714_000825</name>
</gene>
<dbReference type="PANTHER" id="PTHR47941">
    <property type="entry name" value="PENTATRICOPEPTIDE REPEAT-CONTAINING PROTEIN 3, MITOCHONDRIAL"/>
    <property type="match status" value="1"/>
</dbReference>
<dbReference type="Proteomes" id="UP000467840">
    <property type="component" value="Chromosome 8"/>
</dbReference>
<evidence type="ECO:0000256" key="2">
    <source>
        <dbReference type="ARBA" id="ARBA00022737"/>
    </source>
</evidence>
<feature type="repeat" description="PPR" evidence="3">
    <location>
        <begin position="151"/>
        <end position="188"/>
    </location>
</feature>
<keyword evidence="2" id="KW-0677">Repeat</keyword>
<sequence length="316" mass="36048">MKEQYPQFSISTDTVCSIIKEYGKHGHIDQAVEIFSRCSSFNGEQCVDVYNALLFALCEVRMFHGAYALIRRIIRKGLVPDKRTYMVLVNGWCSSGKLREAQQFLEEMINKGFNPSVRRRDLVIEGLLNAGYLESAKKMVIKITKEGFVPDVNTFNSLMEAVCKVGEVGRIDEAFRLLYNAIEDGHRPFPSLYAPRIKGMCMRGQFDDAICFFGEMKICGSSQLFGLDLTPISRCYDMVIDGLKNCGKHDLEMYNIELKDDRSAAEYESWLILDSSGKNWGFVPNHRKESNRRKLCSLDEAGIDRFKSESRDWSVA</sequence>
<evidence type="ECO:0000256" key="3">
    <source>
        <dbReference type="PROSITE-ProRule" id="PRU00708"/>
    </source>
</evidence>
<organism evidence="4 5">
    <name type="scientific">Hevea brasiliensis</name>
    <name type="common">Para rubber tree</name>
    <name type="synonym">Siphonia brasiliensis</name>
    <dbReference type="NCBI Taxonomy" id="3981"/>
    <lineage>
        <taxon>Eukaryota</taxon>
        <taxon>Viridiplantae</taxon>
        <taxon>Streptophyta</taxon>
        <taxon>Embryophyta</taxon>
        <taxon>Tracheophyta</taxon>
        <taxon>Spermatophyta</taxon>
        <taxon>Magnoliopsida</taxon>
        <taxon>eudicotyledons</taxon>
        <taxon>Gunneridae</taxon>
        <taxon>Pentapetalae</taxon>
        <taxon>rosids</taxon>
        <taxon>fabids</taxon>
        <taxon>Malpighiales</taxon>
        <taxon>Euphorbiaceae</taxon>
        <taxon>Crotonoideae</taxon>
        <taxon>Micrandreae</taxon>
        <taxon>Hevea</taxon>
    </lineage>
</organism>
<comment type="similarity">
    <text evidence="1">Belongs to the PPR family. P subfamily.</text>
</comment>
<dbReference type="NCBIfam" id="TIGR00756">
    <property type="entry name" value="PPR"/>
    <property type="match status" value="3"/>
</dbReference>
<accession>A0A6A6KFB3</accession>
<dbReference type="AlphaFoldDB" id="A0A6A6KFB3"/>
<comment type="caution">
    <text evidence="4">The sequence shown here is derived from an EMBL/GenBank/DDBJ whole genome shotgun (WGS) entry which is preliminary data.</text>
</comment>
<dbReference type="Pfam" id="PF01535">
    <property type="entry name" value="PPR"/>
    <property type="match status" value="2"/>
</dbReference>